<sequence>MHRFRDHILQHRVLAAWLLAFALLLKVVVPSGYMLDTSDGVIRIAICSGMGPVKTMAMAMPGMADSASQKHHKDGEKADQPCAFAGLNAHSVAATDPILLALAIAFVMALVSRRIAPPLIGLRLHLRPPLRGPPATL</sequence>
<keyword evidence="1" id="KW-0812">Transmembrane</keyword>
<gene>
    <name evidence="2" type="ORF">SIL82_08815</name>
</gene>
<reference evidence="2 3" key="1">
    <citation type="submission" date="2023-11" db="EMBL/GenBank/DDBJ databases">
        <title>MicrobeMod: A computational toolkit for identifying prokaryotic methylation and restriction-modification with nanopore sequencing.</title>
        <authorList>
            <person name="Crits-Christoph A."/>
            <person name="Kang S.C."/>
            <person name="Lee H."/>
            <person name="Ostrov N."/>
        </authorList>
    </citation>
    <scope>NUCLEOTIDE SEQUENCE [LARGE SCALE GENOMIC DNA]</scope>
    <source>
        <strain evidence="2 3">ATCC 14820</strain>
    </source>
</reference>
<dbReference type="RefSeq" id="WP_010403434.1">
    <property type="nucleotide sequence ID" value="NZ_JAWXXV010000001.1"/>
</dbReference>
<evidence type="ECO:0000313" key="2">
    <source>
        <dbReference type="EMBL" id="MDX5984363.1"/>
    </source>
</evidence>
<name>A0ABU4PJI3_9SPHN</name>
<dbReference type="Proteomes" id="UP001279660">
    <property type="component" value="Unassembled WGS sequence"/>
</dbReference>
<dbReference type="InterPro" id="IPR021333">
    <property type="entry name" value="DUF2946"/>
</dbReference>
<comment type="caution">
    <text evidence="2">The sequence shown here is derived from an EMBL/GenBank/DDBJ whole genome shotgun (WGS) entry which is preliminary data.</text>
</comment>
<protein>
    <submittedName>
        <fullName evidence="2">DUF2946 family protein</fullName>
    </submittedName>
</protein>
<keyword evidence="3" id="KW-1185">Reference proteome</keyword>
<organism evidence="2 3">
    <name type="scientific">Sphingomonas echinoides</name>
    <dbReference type="NCBI Taxonomy" id="59803"/>
    <lineage>
        <taxon>Bacteria</taxon>
        <taxon>Pseudomonadati</taxon>
        <taxon>Pseudomonadota</taxon>
        <taxon>Alphaproteobacteria</taxon>
        <taxon>Sphingomonadales</taxon>
        <taxon>Sphingomonadaceae</taxon>
        <taxon>Sphingomonas</taxon>
    </lineage>
</organism>
<keyword evidence="1" id="KW-1133">Transmembrane helix</keyword>
<evidence type="ECO:0000313" key="3">
    <source>
        <dbReference type="Proteomes" id="UP001279660"/>
    </source>
</evidence>
<keyword evidence="1" id="KW-0472">Membrane</keyword>
<dbReference type="EMBL" id="JAWXXV010000001">
    <property type="protein sequence ID" value="MDX5984363.1"/>
    <property type="molecule type" value="Genomic_DNA"/>
</dbReference>
<evidence type="ECO:0000256" key="1">
    <source>
        <dbReference type="SAM" id="Phobius"/>
    </source>
</evidence>
<dbReference type="Pfam" id="PF11162">
    <property type="entry name" value="DUF2946"/>
    <property type="match status" value="1"/>
</dbReference>
<proteinExistence type="predicted"/>
<accession>A0ABU4PJI3</accession>
<feature type="transmembrane region" description="Helical" evidence="1">
    <location>
        <begin position="98"/>
        <end position="116"/>
    </location>
</feature>